<keyword evidence="9" id="KW-0106">Calcium</keyword>
<evidence type="ECO:0000313" key="17">
    <source>
        <dbReference type="EMBL" id="CAD5112264.1"/>
    </source>
</evidence>
<dbReference type="AlphaFoldDB" id="A0A7I8VAE0"/>
<feature type="region of interest" description="Disordered" evidence="14">
    <location>
        <begin position="195"/>
        <end position="219"/>
    </location>
</feature>
<dbReference type="PANTHER" id="PTHR15929">
    <property type="entry name" value="STORE-OPERATED CALCIUM ENTRY-ASSOCIATED REGULATORY FACTOR"/>
    <property type="match status" value="1"/>
</dbReference>
<evidence type="ECO:0000256" key="12">
    <source>
        <dbReference type="ARBA" id="ARBA00023136"/>
    </source>
</evidence>
<evidence type="ECO:0000256" key="5">
    <source>
        <dbReference type="ARBA" id="ARBA00022568"/>
    </source>
</evidence>
<evidence type="ECO:0000256" key="8">
    <source>
        <dbReference type="ARBA" id="ARBA00022824"/>
    </source>
</evidence>
<keyword evidence="8" id="KW-0256">Endoplasmic reticulum</keyword>
<dbReference type="PANTHER" id="PTHR15929:SF0">
    <property type="entry name" value="STORE-OPERATED CALCIUM ENTRY-ASSOCIATED REGULATORY FACTOR"/>
    <property type="match status" value="1"/>
</dbReference>
<feature type="transmembrane region" description="Helical" evidence="15">
    <location>
        <begin position="163"/>
        <end position="181"/>
    </location>
</feature>
<evidence type="ECO:0000256" key="16">
    <source>
        <dbReference type="SAM" id="SignalP"/>
    </source>
</evidence>
<keyword evidence="18" id="KW-1185">Reference proteome</keyword>
<evidence type="ECO:0000256" key="4">
    <source>
        <dbReference type="ARBA" id="ARBA00022448"/>
    </source>
</evidence>
<keyword evidence="11" id="KW-0406">Ion transport</keyword>
<keyword evidence="12 15" id="KW-0472">Membrane</keyword>
<evidence type="ECO:0000256" key="1">
    <source>
        <dbReference type="ARBA" id="ARBA00004115"/>
    </source>
</evidence>
<reference evidence="17 18" key="1">
    <citation type="submission" date="2020-08" db="EMBL/GenBank/DDBJ databases">
        <authorList>
            <person name="Hejnol A."/>
        </authorList>
    </citation>
    <scope>NUCLEOTIDE SEQUENCE [LARGE SCALE GENOMIC DNA]</scope>
</reference>
<dbReference type="Pfam" id="PF06682">
    <property type="entry name" value="SARAF"/>
    <property type="match status" value="1"/>
</dbReference>
<keyword evidence="7 16" id="KW-0732">Signal</keyword>
<evidence type="ECO:0000256" key="7">
    <source>
        <dbReference type="ARBA" id="ARBA00022729"/>
    </source>
</evidence>
<evidence type="ECO:0000256" key="11">
    <source>
        <dbReference type="ARBA" id="ARBA00023065"/>
    </source>
</evidence>
<evidence type="ECO:0000256" key="9">
    <source>
        <dbReference type="ARBA" id="ARBA00022837"/>
    </source>
</evidence>
<keyword evidence="10 15" id="KW-1133">Transmembrane helix</keyword>
<evidence type="ECO:0000256" key="10">
    <source>
        <dbReference type="ARBA" id="ARBA00022989"/>
    </source>
</evidence>
<feature type="region of interest" description="Disordered" evidence="14">
    <location>
        <begin position="283"/>
        <end position="318"/>
    </location>
</feature>
<dbReference type="GO" id="GO:0005789">
    <property type="term" value="C:endoplasmic reticulum membrane"/>
    <property type="evidence" value="ECO:0007669"/>
    <property type="project" value="UniProtKB-SubCell"/>
</dbReference>
<comment type="similarity">
    <text evidence="2">Belongs to the SARAF family.</text>
</comment>
<dbReference type="InterPro" id="IPR009567">
    <property type="entry name" value="SARAF"/>
</dbReference>
<name>A0A7I8VAE0_9ANNE</name>
<evidence type="ECO:0000256" key="6">
    <source>
        <dbReference type="ARBA" id="ARBA00022692"/>
    </source>
</evidence>
<keyword evidence="6 15" id="KW-0812">Transmembrane</keyword>
<dbReference type="GO" id="GO:2001256">
    <property type="term" value="P:regulation of store-operated calcium entry"/>
    <property type="evidence" value="ECO:0007669"/>
    <property type="project" value="InterPro"/>
</dbReference>
<accession>A0A7I8VAE0</accession>
<feature type="signal peptide" evidence="16">
    <location>
        <begin position="1"/>
        <end position="18"/>
    </location>
</feature>
<organism evidence="17 18">
    <name type="scientific">Dimorphilus gyrociliatus</name>
    <dbReference type="NCBI Taxonomy" id="2664684"/>
    <lineage>
        <taxon>Eukaryota</taxon>
        <taxon>Metazoa</taxon>
        <taxon>Spiralia</taxon>
        <taxon>Lophotrochozoa</taxon>
        <taxon>Annelida</taxon>
        <taxon>Polychaeta</taxon>
        <taxon>Polychaeta incertae sedis</taxon>
        <taxon>Dinophilidae</taxon>
        <taxon>Dimorphilus</taxon>
    </lineage>
</organism>
<sequence length="318" mass="34537">MKSLVLPIVFILIHLTTAWKSKDKILLTDLKVITLHSGRMTNARRSSPVPHLKCVGGTSGCSSFIPQTVQCYNRGSDGYDVQWECKTDMDNEYRFGKIEVSCEGYDYPDDPYVLKGSCGLEYTLDYTKEGHEKKNHQHNYGYNKPHYHKQSGYSQHHHSEGSMLGHIVTLGIIAFVIYVIYKTCLSTNHQAEDAPPPYGFRPEYTGGYPDNSQGCHTNSGYSSGTGAGTGTGGGGFWTGAATGGLLGYLFGSGTNTRYYNQPYYGTRNRGWGGWGFTGGSSGWGSTGGSSGWSSRPTPSAPSSSGTRTASGFGGTRRR</sequence>
<keyword evidence="5" id="KW-0109">Calcium transport</keyword>
<evidence type="ECO:0000256" key="13">
    <source>
        <dbReference type="ARBA" id="ARBA00031116"/>
    </source>
</evidence>
<evidence type="ECO:0000256" key="15">
    <source>
        <dbReference type="SAM" id="Phobius"/>
    </source>
</evidence>
<gene>
    <name evidence="17" type="ORF">DGYR_LOCUS1441</name>
</gene>
<dbReference type="EMBL" id="CAJFCJ010000002">
    <property type="protein sequence ID" value="CAD5112264.1"/>
    <property type="molecule type" value="Genomic_DNA"/>
</dbReference>
<comment type="caution">
    <text evidence="17">The sequence shown here is derived from an EMBL/GenBank/DDBJ whole genome shotgun (WGS) entry which is preliminary data.</text>
</comment>
<feature type="compositionally biased region" description="Low complexity" evidence="14">
    <location>
        <begin position="291"/>
        <end position="310"/>
    </location>
</feature>
<evidence type="ECO:0000256" key="14">
    <source>
        <dbReference type="SAM" id="MobiDB-lite"/>
    </source>
</evidence>
<dbReference type="Proteomes" id="UP000549394">
    <property type="component" value="Unassembled WGS sequence"/>
</dbReference>
<evidence type="ECO:0000313" key="18">
    <source>
        <dbReference type="Proteomes" id="UP000549394"/>
    </source>
</evidence>
<keyword evidence="4" id="KW-0813">Transport</keyword>
<protein>
    <recommendedName>
        <fullName evidence="3">Store-operated calcium entry-associated regulatory factor</fullName>
    </recommendedName>
    <alternativeName>
        <fullName evidence="13">Transmembrane protein 66</fullName>
    </alternativeName>
</protein>
<feature type="chain" id="PRO_5029791049" description="Store-operated calcium entry-associated regulatory factor" evidence="16">
    <location>
        <begin position="19"/>
        <end position="318"/>
    </location>
</feature>
<evidence type="ECO:0000256" key="2">
    <source>
        <dbReference type="ARBA" id="ARBA00006833"/>
    </source>
</evidence>
<comment type="subcellular location">
    <subcellularLocation>
        <location evidence="1">Endoplasmic reticulum membrane</location>
        <topology evidence="1">Single-pass type I membrane protein</topology>
    </subcellularLocation>
</comment>
<dbReference type="GO" id="GO:0006816">
    <property type="term" value="P:calcium ion transport"/>
    <property type="evidence" value="ECO:0007669"/>
    <property type="project" value="UniProtKB-KW"/>
</dbReference>
<evidence type="ECO:0000256" key="3">
    <source>
        <dbReference type="ARBA" id="ARBA00016584"/>
    </source>
</evidence>
<dbReference type="OrthoDB" id="20303at2759"/>
<proteinExistence type="inferred from homology"/>